<feature type="domain" description="Helix-turn-helix" evidence="1">
    <location>
        <begin position="20"/>
        <end position="57"/>
    </location>
</feature>
<evidence type="ECO:0000313" key="3">
    <source>
        <dbReference type="Proteomes" id="UP000032545"/>
    </source>
</evidence>
<dbReference type="Proteomes" id="UP000032545">
    <property type="component" value="Unassembled WGS sequence"/>
</dbReference>
<sequence length="62" mass="6992">MTAPADLVPRTEVPNRWPAISERMARRLTDERTIPCWVVGRRVYVSAADVEAYLASCYRPAG</sequence>
<evidence type="ECO:0000259" key="1">
    <source>
        <dbReference type="Pfam" id="PF12728"/>
    </source>
</evidence>
<keyword evidence="3" id="KW-1185">Reference proteome</keyword>
<organism evidence="2 3">
    <name type="scientific">Frankia torreyi</name>
    <dbReference type="NCBI Taxonomy" id="1856"/>
    <lineage>
        <taxon>Bacteria</taxon>
        <taxon>Bacillati</taxon>
        <taxon>Actinomycetota</taxon>
        <taxon>Actinomycetes</taxon>
        <taxon>Frankiales</taxon>
        <taxon>Frankiaceae</taxon>
        <taxon>Frankia</taxon>
    </lineage>
</organism>
<proteinExistence type="predicted"/>
<comment type="caution">
    <text evidence="2">The sequence shown here is derived from an EMBL/GenBank/DDBJ whole genome shotgun (WGS) entry which is preliminary data.</text>
</comment>
<dbReference type="RefSeq" id="WP_044884576.1">
    <property type="nucleotide sequence ID" value="NZ_JYFN01000011.1"/>
</dbReference>
<reference evidence="2 3" key="2">
    <citation type="journal article" date="2016" name="Genome Announc.">
        <title>Permanent Draft Genome Sequences for Two Variants of Frankia sp. Strain CpI1, the First Frankia Strain Isolated from Root Nodules of Comptonia peregrina.</title>
        <authorList>
            <person name="Oshone R."/>
            <person name="Hurst S.G.IV."/>
            <person name="Abebe-Akele F."/>
            <person name="Simpson S."/>
            <person name="Morris K."/>
            <person name="Thomas W.K."/>
            <person name="Tisa L.S."/>
        </authorList>
    </citation>
    <scope>NUCLEOTIDE SEQUENCE [LARGE SCALE GENOMIC DNA]</scope>
    <source>
        <strain evidence="3">CpI1-S</strain>
    </source>
</reference>
<gene>
    <name evidence="2" type="ORF">FF36_01890</name>
</gene>
<protein>
    <recommendedName>
        <fullName evidence="1">Helix-turn-helix domain-containing protein</fullName>
    </recommendedName>
</protein>
<reference evidence="3" key="1">
    <citation type="submission" date="2015-02" db="EMBL/GenBank/DDBJ databases">
        <title>Draft Genome of Frankia sp. CpI1-S.</title>
        <authorList>
            <person name="Oshone R.T."/>
            <person name="Ngom M."/>
            <person name="Ghodhbane-Gtari F."/>
            <person name="Gtari M."/>
            <person name="Morris K."/>
            <person name="Thomas K."/>
            <person name="Sen A."/>
            <person name="Tisa L.S."/>
        </authorList>
    </citation>
    <scope>NUCLEOTIDE SEQUENCE [LARGE SCALE GENOMIC DNA]</scope>
    <source>
        <strain evidence="3">CpI1-S</strain>
    </source>
</reference>
<name>A0A0D8BI32_9ACTN</name>
<evidence type="ECO:0000313" key="2">
    <source>
        <dbReference type="EMBL" id="KJE23705.1"/>
    </source>
</evidence>
<dbReference type="PATRIC" id="fig|1502723.3.peg.618"/>
<dbReference type="EMBL" id="JYFN01000011">
    <property type="protein sequence ID" value="KJE23705.1"/>
    <property type="molecule type" value="Genomic_DNA"/>
</dbReference>
<dbReference type="InterPro" id="IPR041657">
    <property type="entry name" value="HTH_17"/>
</dbReference>
<dbReference type="Pfam" id="PF12728">
    <property type="entry name" value="HTH_17"/>
    <property type="match status" value="1"/>
</dbReference>
<dbReference type="AlphaFoldDB" id="A0A0D8BI32"/>
<accession>A0A0D8BI32</accession>